<dbReference type="Gene3D" id="3.40.80.10">
    <property type="entry name" value="Peptidoglycan recognition protein-like"/>
    <property type="match status" value="1"/>
</dbReference>
<dbReference type="Pfam" id="PF01510">
    <property type="entry name" value="Amidase_2"/>
    <property type="match status" value="1"/>
</dbReference>
<feature type="region of interest" description="Disordered" evidence="13">
    <location>
        <begin position="187"/>
        <end position="206"/>
    </location>
</feature>
<dbReference type="PANTHER" id="PTHR30417">
    <property type="entry name" value="N-ACETYLMURAMOYL-L-ALANINE AMIDASE AMID"/>
    <property type="match status" value="1"/>
</dbReference>
<evidence type="ECO:0000256" key="11">
    <source>
        <dbReference type="ARBA" id="ARBA00039257"/>
    </source>
</evidence>
<gene>
    <name evidence="15" type="primary">ampD</name>
    <name evidence="15" type="ORF">HHL15_09840</name>
</gene>
<evidence type="ECO:0000313" key="16">
    <source>
        <dbReference type="Proteomes" id="UP000580043"/>
    </source>
</evidence>
<dbReference type="RefSeq" id="WP_169145693.1">
    <property type="nucleotide sequence ID" value="NZ_JABBGA010000006.1"/>
</dbReference>
<dbReference type="Proteomes" id="UP000580043">
    <property type="component" value="Unassembled WGS sequence"/>
</dbReference>
<evidence type="ECO:0000256" key="7">
    <source>
        <dbReference type="ARBA" id="ARBA00022723"/>
    </source>
</evidence>
<evidence type="ECO:0000256" key="5">
    <source>
        <dbReference type="ARBA" id="ARBA00011901"/>
    </source>
</evidence>
<evidence type="ECO:0000313" key="15">
    <source>
        <dbReference type="EMBL" id="NML26044.1"/>
    </source>
</evidence>
<evidence type="ECO:0000256" key="6">
    <source>
        <dbReference type="ARBA" id="ARBA00022490"/>
    </source>
</evidence>
<evidence type="ECO:0000256" key="1">
    <source>
        <dbReference type="ARBA" id="ARBA00001561"/>
    </source>
</evidence>
<comment type="caution">
    <text evidence="15">The sequence shown here is derived from an EMBL/GenBank/DDBJ whole genome shotgun (WGS) entry which is preliminary data.</text>
</comment>
<comment type="similarity">
    <text evidence="4">Belongs to the N-acetylmuramoyl-L-alanine amidase 2 family.</text>
</comment>
<comment type="subcellular location">
    <subcellularLocation>
        <location evidence="3">Cytoplasm</location>
    </subcellularLocation>
</comment>
<dbReference type="EC" id="3.5.1.28" evidence="5"/>
<evidence type="ECO:0000256" key="4">
    <source>
        <dbReference type="ARBA" id="ARBA00007553"/>
    </source>
</evidence>
<organism evidence="15 16">
    <name type="scientific">Zoogloea dura</name>
    <dbReference type="NCBI Taxonomy" id="2728840"/>
    <lineage>
        <taxon>Bacteria</taxon>
        <taxon>Pseudomonadati</taxon>
        <taxon>Pseudomonadota</taxon>
        <taxon>Betaproteobacteria</taxon>
        <taxon>Rhodocyclales</taxon>
        <taxon>Zoogloeaceae</taxon>
        <taxon>Zoogloea</taxon>
    </lineage>
</organism>
<dbReference type="SUPFAM" id="SSF55846">
    <property type="entry name" value="N-acetylmuramoyl-L-alanine amidase-like"/>
    <property type="match status" value="1"/>
</dbReference>
<dbReference type="PANTHER" id="PTHR30417:SF4">
    <property type="entry name" value="1,6-ANHYDRO-N-ACETYLMURAMYL-L-ALANINE AMIDASE AMPD"/>
    <property type="match status" value="1"/>
</dbReference>
<dbReference type="InterPro" id="IPR051206">
    <property type="entry name" value="NAMLAA_amidase_2"/>
</dbReference>
<dbReference type="EMBL" id="JABBGA010000006">
    <property type="protein sequence ID" value="NML26044.1"/>
    <property type="molecule type" value="Genomic_DNA"/>
</dbReference>
<keyword evidence="9" id="KW-0862">Zinc</keyword>
<dbReference type="GO" id="GO:0046872">
    <property type="term" value="F:metal ion binding"/>
    <property type="evidence" value="ECO:0007669"/>
    <property type="project" value="UniProtKB-KW"/>
</dbReference>
<dbReference type="InterPro" id="IPR002502">
    <property type="entry name" value="Amidase_domain"/>
</dbReference>
<dbReference type="GO" id="GO:0005737">
    <property type="term" value="C:cytoplasm"/>
    <property type="evidence" value="ECO:0007669"/>
    <property type="project" value="UniProtKB-SubCell"/>
</dbReference>
<sequence>MTVVRSHSSPNCDPRPAGEPCSLVVIHAISLPPNRLGGAGVEQLFTNTLNPNEHPYFATIAHLRVSAHFFIRRTGETICFVAPELRAWHAGVSSWRGHERCNDFSIGIELEGCDTLPFEPVQYEVLAALLADLCERFPIEGITGHSDIAPGRKTDPGPMFAWGRLKRILEARHGARLAGLIEPEAEVPEDEPQRMAWPFPLGERPE</sequence>
<protein>
    <recommendedName>
        <fullName evidence="11">1,6-anhydro-N-acetylmuramyl-L-alanine amidase AmpD</fullName>
        <ecNumber evidence="5">3.5.1.28</ecNumber>
    </recommendedName>
    <alternativeName>
        <fullName evidence="12">N-acetylmuramoyl-L-alanine amidase</fullName>
    </alternativeName>
</protein>
<dbReference type="GO" id="GO:0071555">
    <property type="term" value="P:cell wall organization"/>
    <property type="evidence" value="ECO:0007669"/>
    <property type="project" value="UniProtKB-KW"/>
</dbReference>
<comment type="cofactor">
    <cofactor evidence="2">
        <name>Zn(2+)</name>
        <dbReference type="ChEBI" id="CHEBI:29105"/>
    </cofactor>
</comment>
<dbReference type="GO" id="GO:0009254">
    <property type="term" value="P:peptidoglycan turnover"/>
    <property type="evidence" value="ECO:0007669"/>
    <property type="project" value="TreeGrafter"/>
</dbReference>
<evidence type="ECO:0000259" key="14">
    <source>
        <dbReference type="SMART" id="SM00644"/>
    </source>
</evidence>
<dbReference type="GO" id="GO:0008745">
    <property type="term" value="F:N-acetylmuramoyl-L-alanine amidase activity"/>
    <property type="evidence" value="ECO:0007669"/>
    <property type="project" value="UniProtKB-EC"/>
</dbReference>
<evidence type="ECO:0000256" key="2">
    <source>
        <dbReference type="ARBA" id="ARBA00001947"/>
    </source>
</evidence>
<name>A0A848G465_9RHOO</name>
<evidence type="ECO:0000256" key="12">
    <source>
        <dbReference type="ARBA" id="ARBA00042615"/>
    </source>
</evidence>
<accession>A0A848G465</accession>
<evidence type="ECO:0000256" key="3">
    <source>
        <dbReference type="ARBA" id="ARBA00004496"/>
    </source>
</evidence>
<dbReference type="NCBIfam" id="NF008758">
    <property type="entry name" value="PRK11789.1"/>
    <property type="match status" value="1"/>
</dbReference>
<dbReference type="AlphaFoldDB" id="A0A848G465"/>
<dbReference type="InterPro" id="IPR036505">
    <property type="entry name" value="Amidase/PGRP_sf"/>
</dbReference>
<dbReference type="GO" id="GO:0009253">
    <property type="term" value="P:peptidoglycan catabolic process"/>
    <property type="evidence" value="ECO:0007669"/>
    <property type="project" value="InterPro"/>
</dbReference>
<keyword evidence="10" id="KW-0961">Cell wall biogenesis/degradation</keyword>
<evidence type="ECO:0000256" key="10">
    <source>
        <dbReference type="ARBA" id="ARBA00023316"/>
    </source>
</evidence>
<keyword evidence="7" id="KW-0479">Metal-binding</keyword>
<dbReference type="SMART" id="SM00644">
    <property type="entry name" value="Ami_2"/>
    <property type="match status" value="1"/>
</dbReference>
<proteinExistence type="inferred from homology"/>
<keyword evidence="8 15" id="KW-0378">Hydrolase</keyword>
<comment type="catalytic activity">
    <reaction evidence="1">
        <text>Hydrolyzes the link between N-acetylmuramoyl residues and L-amino acid residues in certain cell-wall glycopeptides.</text>
        <dbReference type="EC" id="3.5.1.28"/>
    </reaction>
</comment>
<evidence type="ECO:0000256" key="13">
    <source>
        <dbReference type="SAM" id="MobiDB-lite"/>
    </source>
</evidence>
<dbReference type="CDD" id="cd06583">
    <property type="entry name" value="PGRP"/>
    <property type="match status" value="1"/>
</dbReference>
<keyword evidence="6" id="KW-0963">Cytoplasm</keyword>
<keyword evidence="16" id="KW-1185">Reference proteome</keyword>
<evidence type="ECO:0000256" key="9">
    <source>
        <dbReference type="ARBA" id="ARBA00022833"/>
    </source>
</evidence>
<evidence type="ECO:0000256" key="8">
    <source>
        <dbReference type="ARBA" id="ARBA00022801"/>
    </source>
</evidence>
<feature type="domain" description="N-acetylmuramoyl-L-alanine amidase" evidence="14">
    <location>
        <begin position="9"/>
        <end position="157"/>
    </location>
</feature>
<reference evidence="15 16" key="1">
    <citation type="submission" date="2020-04" db="EMBL/GenBank/DDBJ databases">
        <title>Zoogloea sp. G-4-1-14 isolated from soil.</title>
        <authorList>
            <person name="Dahal R.H."/>
        </authorList>
    </citation>
    <scope>NUCLEOTIDE SEQUENCE [LARGE SCALE GENOMIC DNA]</scope>
    <source>
        <strain evidence="15 16">G-4-1-14</strain>
    </source>
</reference>